<sequence length="436" mass="50011">MIDIINIGVNYIIEMVAAWQYFRSFYSSKCSKQTECMFMVSAYVMMFCLFWLQIFWFNAVDFLIINCFLCFYLFSRRMSSSVFHALILTVAMVVTEVIIELVCMRLLDGFLVFTQNSISYAIVSIGSRIFYFFVIRIIIVVFAPKKERLEAKSGFTVLLSVTPLISVWLTLVIVVICMNGHIDFIMGGMLLASMALLLVMNFVVFWAYDSDQKFMRNYLMMQADLKEQQAEAEYYRRLAEQTENQKILIHDIKNHLQTIAGLSEDGGESKIHEYVQQLMEMPEMKSSVTYCSQPVLNVILGQYQEICKKKSIQFGVDIRKDSVDYITVDDLTALFGNLLKNAVEAAAGVSEAYIDVTVNYNYKSKQTFISVENSVLYPPRFDGDGGLISRKNDGKLHGVGIKSIQRAAEHYQGEVSYHYDKEAKCFHMMVLLTNNK</sequence>
<dbReference type="Proteomes" id="UP000260773">
    <property type="component" value="Unassembled WGS sequence"/>
</dbReference>
<dbReference type="EMBL" id="QVEP01000021">
    <property type="protein sequence ID" value="RGB79686.1"/>
    <property type="molecule type" value="Genomic_DNA"/>
</dbReference>
<feature type="transmembrane region" description="Helical" evidence="1">
    <location>
        <begin position="155"/>
        <end position="178"/>
    </location>
</feature>
<feature type="transmembrane region" description="Helical" evidence="1">
    <location>
        <begin position="184"/>
        <end position="208"/>
    </location>
</feature>
<evidence type="ECO:0000256" key="1">
    <source>
        <dbReference type="SAM" id="Phobius"/>
    </source>
</evidence>
<dbReference type="GO" id="GO:0042802">
    <property type="term" value="F:identical protein binding"/>
    <property type="evidence" value="ECO:0007669"/>
    <property type="project" value="TreeGrafter"/>
</dbReference>
<evidence type="ECO:0000313" key="3">
    <source>
        <dbReference type="EMBL" id="RGB79686.1"/>
    </source>
</evidence>
<keyword evidence="1" id="KW-0472">Membrane</keyword>
<dbReference type="PANTHER" id="PTHR40448">
    <property type="entry name" value="TWO-COMPONENT SENSOR HISTIDINE KINASE"/>
    <property type="match status" value="1"/>
</dbReference>
<evidence type="ECO:0000259" key="2">
    <source>
        <dbReference type="Pfam" id="PF14501"/>
    </source>
</evidence>
<comment type="caution">
    <text evidence="3">The sequence shown here is derived from an EMBL/GenBank/DDBJ whole genome shotgun (WGS) entry which is preliminary data.</text>
</comment>
<name>A0A3E2TMU2_9FIRM</name>
<organism evidence="3 4">
    <name type="scientific">Coprococcus catus</name>
    <dbReference type="NCBI Taxonomy" id="116085"/>
    <lineage>
        <taxon>Bacteria</taxon>
        <taxon>Bacillati</taxon>
        <taxon>Bacillota</taxon>
        <taxon>Clostridia</taxon>
        <taxon>Lachnospirales</taxon>
        <taxon>Lachnospiraceae</taxon>
        <taxon>Coprococcus</taxon>
    </lineage>
</organism>
<dbReference type="AlphaFoldDB" id="A0A3E2TMU2"/>
<dbReference type="Gene3D" id="3.30.565.10">
    <property type="entry name" value="Histidine kinase-like ATPase, C-terminal domain"/>
    <property type="match status" value="1"/>
</dbReference>
<dbReference type="Pfam" id="PF14501">
    <property type="entry name" value="HATPase_c_5"/>
    <property type="match status" value="1"/>
</dbReference>
<accession>A0A3E2TMU2</accession>
<feature type="domain" description="Sensor histidine kinase NatK-like C-terminal" evidence="2">
    <location>
        <begin position="329"/>
        <end position="423"/>
    </location>
</feature>
<feature type="transmembrane region" description="Helical" evidence="1">
    <location>
        <begin position="59"/>
        <end position="75"/>
    </location>
</feature>
<dbReference type="InterPro" id="IPR032834">
    <property type="entry name" value="NatK-like_C"/>
</dbReference>
<feature type="transmembrane region" description="Helical" evidence="1">
    <location>
        <begin position="119"/>
        <end position="143"/>
    </location>
</feature>
<gene>
    <name evidence="3" type="ORF">DW070_09570</name>
</gene>
<dbReference type="InterPro" id="IPR036890">
    <property type="entry name" value="HATPase_C_sf"/>
</dbReference>
<keyword evidence="1" id="KW-0812">Transmembrane</keyword>
<keyword evidence="3" id="KW-0067">ATP-binding</keyword>
<proteinExistence type="predicted"/>
<keyword evidence="1" id="KW-1133">Transmembrane helix</keyword>
<protein>
    <submittedName>
        <fullName evidence="3">ATP-binding protein</fullName>
    </submittedName>
</protein>
<keyword evidence="3" id="KW-0547">Nucleotide-binding</keyword>
<feature type="transmembrane region" description="Helical" evidence="1">
    <location>
        <begin position="82"/>
        <end position="107"/>
    </location>
</feature>
<reference evidence="3 4" key="1">
    <citation type="submission" date="2018-08" db="EMBL/GenBank/DDBJ databases">
        <title>A genome reference for cultivated species of the human gut microbiota.</title>
        <authorList>
            <person name="Zou Y."/>
            <person name="Xue W."/>
            <person name="Luo G."/>
        </authorList>
    </citation>
    <scope>NUCLEOTIDE SEQUENCE [LARGE SCALE GENOMIC DNA]</scope>
    <source>
        <strain evidence="3 4">AF45-17</strain>
    </source>
</reference>
<dbReference type="GO" id="GO:0005524">
    <property type="term" value="F:ATP binding"/>
    <property type="evidence" value="ECO:0007669"/>
    <property type="project" value="UniProtKB-KW"/>
</dbReference>
<dbReference type="PANTHER" id="PTHR40448:SF1">
    <property type="entry name" value="TWO-COMPONENT SENSOR HISTIDINE KINASE"/>
    <property type="match status" value="1"/>
</dbReference>
<evidence type="ECO:0000313" key="4">
    <source>
        <dbReference type="Proteomes" id="UP000260773"/>
    </source>
</evidence>
<dbReference type="SUPFAM" id="SSF55874">
    <property type="entry name" value="ATPase domain of HSP90 chaperone/DNA topoisomerase II/histidine kinase"/>
    <property type="match status" value="1"/>
</dbReference>